<dbReference type="AlphaFoldDB" id="A0A494GAC6"/>
<proteinExistence type="predicted"/>
<dbReference type="Proteomes" id="UP000004994">
    <property type="component" value="Unassembled WGS sequence"/>
</dbReference>
<dbReference type="PANTHER" id="PTHR33187:SF11">
    <property type="entry name" value="AMINOTRANSFERASE-LIKE PLANT MOBILE DOMAIN-CONTAINING PROTEIN"/>
    <property type="match status" value="1"/>
</dbReference>
<accession>A0A494GAC6</accession>
<reference evidence="1" key="1">
    <citation type="journal article" date="2012" name="Nature">
        <title>The tomato genome sequence provides insights into fleshy fruit evolution.</title>
        <authorList>
            <consortium name="Tomato Genome Consortium"/>
        </authorList>
    </citation>
    <scope>NUCLEOTIDE SEQUENCE [LARGE SCALE GENOMIC DNA]</scope>
    <source>
        <strain evidence="1">cv. Heinz 1706</strain>
    </source>
</reference>
<evidence type="ECO:0000313" key="1">
    <source>
        <dbReference type="EnsemblPlants" id="Solyc06g050455.1.1"/>
    </source>
</evidence>
<evidence type="ECO:0000313" key="2">
    <source>
        <dbReference type="Proteomes" id="UP000004994"/>
    </source>
</evidence>
<keyword evidence="2" id="KW-1185">Reference proteome</keyword>
<protein>
    <submittedName>
        <fullName evidence="1">Uncharacterized protein</fullName>
    </submittedName>
</protein>
<sequence>MPSSPLGSTYGRTTSEVACYYLLWEALTVERRRAWHANITFEQHTPSNDVGRGMPASPLGSTHTHTVEQRRAWHAITTLGHHTRSDDFGRGMLSSPLGSTNSRTPSGVACHHRPWIAHKDDVGHGMRSPLLDCTHCRAWHDITAIGQHTIGRRRAWNNITALGQRTRLDYVRHGMTSLPLCSITGRTTSSVACHYRLYAAHTIE</sequence>
<reference evidence="1" key="2">
    <citation type="submission" date="2019-04" db="UniProtKB">
        <authorList>
            <consortium name="EnsemblPlants"/>
        </authorList>
    </citation>
    <scope>IDENTIFICATION</scope>
    <source>
        <strain evidence="1">cv. Heinz 1706</strain>
    </source>
</reference>
<name>A0A494GAC6_SOLLC</name>
<dbReference type="InParanoid" id="A0A494GAC6"/>
<dbReference type="Gramene" id="Solyc06g050455.1.1">
    <property type="protein sequence ID" value="Solyc06g050455.1.1"/>
    <property type="gene ID" value="Solyc06g050455.1"/>
</dbReference>
<dbReference type="EnsemblPlants" id="Solyc06g050455.1.1">
    <property type="protein sequence ID" value="Solyc06g050455.1.1"/>
    <property type="gene ID" value="Solyc06g050455.1"/>
</dbReference>
<dbReference type="PANTHER" id="PTHR33187">
    <property type="entry name" value="WU:FI09B08"/>
    <property type="match status" value="1"/>
</dbReference>
<organism evidence="1">
    <name type="scientific">Solanum lycopersicum</name>
    <name type="common">Tomato</name>
    <name type="synonym">Lycopersicon esculentum</name>
    <dbReference type="NCBI Taxonomy" id="4081"/>
    <lineage>
        <taxon>Eukaryota</taxon>
        <taxon>Viridiplantae</taxon>
        <taxon>Streptophyta</taxon>
        <taxon>Embryophyta</taxon>
        <taxon>Tracheophyta</taxon>
        <taxon>Spermatophyta</taxon>
        <taxon>Magnoliopsida</taxon>
        <taxon>eudicotyledons</taxon>
        <taxon>Gunneridae</taxon>
        <taxon>Pentapetalae</taxon>
        <taxon>asterids</taxon>
        <taxon>lamiids</taxon>
        <taxon>Solanales</taxon>
        <taxon>Solanaceae</taxon>
        <taxon>Solanoideae</taxon>
        <taxon>Solaneae</taxon>
        <taxon>Solanum</taxon>
        <taxon>Solanum subgen. Lycopersicon</taxon>
    </lineage>
</organism>